<evidence type="ECO:0000256" key="7">
    <source>
        <dbReference type="ARBA" id="ARBA00023242"/>
    </source>
</evidence>
<comment type="similarity">
    <text evidence="2">Belongs to the SNF2/RAD54 helicase family.</text>
</comment>
<keyword evidence="5" id="KW-0067">ATP-binding</keyword>
<feature type="non-terminal residue" evidence="10">
    <location>
        <position position="180"/>
    </location>
</feature>
<evidence type="ECO:0000256" key="4">
    <source>
        <dbReference type="ARBA" id="ARBA00022806"/>
    </source>
</evidence>
<evidence type="ECO:0000256" key="6">
    <source>
        <dbReference type="ARBA" id="ARBA00023125"/>
    </source>
</evidence>
<evidence type="ECO:0000256" key="2">
    <source>
        <dbReference type="ARBA" id="ARBA00007025"/>
    </source>
</evidence>
<accession>A0ABM0M3A3</accession>
<evidence type="ECO:0000313" key="9">
    <source>
        <dbReference type="Proteomes" id="UP000694865"/>
    </source>
</evidence>
<dbReference type="InterPro" id="IPR044574">
    <property type="entry name" value="ARIP4-like"/>
</dbReference>
<proteinExistence type="inferred from homology"/>
<keyword evidence="3" id="KW-0547">Nucleotide-binding</keyword>
<evidence type="ECO:0000256" key="1">
    <source>
        <dbReference type="ARBA" id="ARBA00004123"/>
    </source>
</evidence>
<evidence type="ECO:0000256" key="5">
    <source>
        <dbReference type="ARBA" id="ARBA00022840"/>
    </source>
</evidence>
<dbReference type="PANTHER" id="PTHR45797">
    <property type="entry name" value="RAD54-LIKE"/>
    <property type="match status" value="1"/>
</dbReference>
<evidence type="ECO:0000259" key="8">
    <source>
        <dbReference type="Pfam" id="PF00176"/>
    </source>
</evidence>
<keyword evidence="9" id="KW-1185">Reference proteome</keyword>
<dbReference type="InterPro" id="IPR000330">
    <property type="entry name" value="SNF2_N"/>
</dbReference>
<dbReference type="RefSeq" id="XP_006814494.1">
    <property type="nucleotide sequence ID" value="XM_006814431.1"/>
</dbReference>
<feature type="domain" description="SNF2 N-terminal" evidence="8">
    <location>
        <begin position="19"/>
        <end position="168"/>
    </location>
</feature>
<dbReference type="Gene3D" id="3.40.50.10810">
    <property type="entry name" value="Tandem AAA-ATPase domain"/>
    <property type="match status" value="1"/>
</dbReference>
<dbReference type="InterPro" id="IPR038718">
    <property type="entry name" value="SNF2-like_sf"/>
</dbReference>
<name>A0ABM0M3A3_SACKO</name>
<keyword evidence="4" id="KW-0378">Hydrolase</keyword>
<dbReference type="Proteomes" id="UP000694865">
    <property type="component" value="Unplaced"/>
</dbReference>
<dbReference type="GeneID" id="102805501"/>
<evidence type="ECO:0000256" key="3">
    <source>
        <dbReference type="ARBA" id="ARBA00022741"/>
    </source>
</evidence>
<dbReference type="PANTHER" id="PTHR45797:SF1">
    <property type="entry name" value="HELICASE ARIP4"/>
    <property type="match status" value="1"/>
</dbReference>
<protein>
    <submittedName>
        <fullName evidence="10">Helicase ARIP4-like</fullName>
    </submittedName>
</protein>
<dbReference type="InterPro" id="IPR027417">
    <property type="entry name" value="P-loop_NTPase"/>
</dbReference>
<keyword evidence="4" id="KW-0347">Helicase</keyword>
<organism evidence="9 10">
    <name type="scientific">Saccoglossus kowalevskii</name>
    <name type="common">Acorn worm</name>
    <dbReference type="NCBI Taxonomy" id="10224"/>
    <lineage>
        <taxon>Eukaryota</taxon>
        <taxon>Metazoa</taxon>
        <taxon>Hemichordata</taxon>
        <taxon>Enteropneusta</taxon>
        <taxon>Harrimaniidae</taxon>
        <taxon>Saccoglossus</taxon>
    </lineage>
</organism>
<dbReference type="SUPFAM" id="SSF52540">
    <property type="entry name" value="P-loop containing nucleoside triphosphate hydrolases"/>
    <property type="match status" value="1"/>
</dbReference>
<comment type="subcellular location">
    <subcellularLocation>
        <location evidence="1">Nucleus</location>
    </subcellularLocation>
</comment>
<gene>
    <name evidence="10" type="primary">LOC102805501</name>
</gene>
<evidence type="ECO:0000313" key="10">
    <source>
        <dbReference type="RefSeq" id="XP_006814494.1"/>
    </source>
</evidence>
<keyword evidence="7" id="KW-0539">Nucleus</keyword>
<keyword evidence="6" id="KW-0238">DNA-binding</keyword>
<dbReference type="Pfam" id="PF00176">
    <property type="entry name" value="SNF2-rel_dom"/>
    <property type="match status" value="1"/>
</dbReference>
<reference evidence="10" key="1">
    <citation type="submission" date="2025-08" db="UniProtKB">
        <authorList>
            <consortium name="RefSeq"/>
        </authorList>
    </citation>
    <scope>IDENTIFICATION</scope>
    <source>
        <tissue evidence="10">Testes</tissue>
    </source>
</reference>
<sequence length="180" mass="20691">MEIGGIRFLYDNMVESLQRFKSSSGFGCILAHSMGLGKTLQVISFIDVIFRNTTAKSILCIVPINTIQNWMAEFDMWLPMKKNTDPSTSSQEECQNTEEIYHRTFNVFLLNDSYKTTVGRAKVIADWHDKGGVLLMGYEMYRLLTLRKFTLSRRKKKNKAGSKEIVIDLEEEDKKNEMAA</sequence>